<dbReference type="EMBL" id="CM020619">
    <property type="protein sequence ID" value="KAK1863247.1"/>
    <property type="molecule type" value="Genomic_DNA"/>
</dbReference>
<reference evidence="1" key="1">
    <citation type="submission" date="2019-11" db="EMBL/GenBank/DDBJ databases">
        <title>Nori genome reveals adaptations in red seaweeds to the harsh intertidal environment.</title>
        <authorList>
            <person name="Wang D."/>
            <person name="Mao Y."/>
        </authorList>
    </citation>
    <scope>NUCLEOTIDE SEQUENCE</scope>
    <source>
        <tissue evidence="1">Gametophyte</tissue>
    </source>
</reference>
<evidence type="ECO:0000313" key="2">
    <source>
        <dbReference type="Proteomes" id="UP000798662"/>
    </source>
</evidence>
<organism evidence="1 2">
    <name type="scientific">Pyropia yezoensis</name>
    <name type="common">Susabi-nori</name>
    <name type="synonym">Porphyra yezoensis</name>
    <dbReference type="NCBI Taxonomy" id="2788"/>
    <lineage>
        <taxon>Eukaryota</taxon>
        <taxon>Rhodophyta</taxon>
        <taxon>Bangiophyceae</taxon>
        <taxon>Bangiales</taxon>
        <taxon>Bangiaceae</taxon>
        <taxon>Pyropia</taxon>
    </lineage>
</organism>
<name>A0ACC3C0B4_PYRYE</name>
<protein>
    <submittedName>
        <fullName evidence="1">Uncharacterized protein</fullName>
    </submittedName>
</protein>
<proteinExistence type="predicted"/>
<sequence length="629" mass="66220">MPRAGEATAPPCCNPNEMRVRREVGAISTPTAIQGKRVIINGVVASIAVPVADRPAAAAVGGAAARTDAPAADKVAGVMVGAAVTPVAVPVADRPAAAAVGGAAARTDAPAADKVAGVMVGAAVTPVAVPVADRPAAAAVGGAAARTDARAADKVGGVLVDTVVAPVVAPVGQNPSAAAVGGAAVNTNVAALDDGGGVASSASSSGVRAIVPLPTVRKLRLHMDSCPSTNKSQFFYGGLGLLIATELIDCAMVHYMVVGHTKFGPDLVARQIAGRYNKYDCFNNGQLVELMRPYATAGSYDGNQLQTWKEGTKDLFSVVTHIMSYRCFLLVADDGKLNLGTPAVPPASFEPFPDSGPLCHHDVLMHQCDQAAYRGLKHKVLPELRTRCYQGVGQCAVPQRCRAEAPSMLLPAQVGRCRNVRLFTRRSTSDVYWREQVGWMKSHTVDHVSAALDAIKPYSEDPRLRKDAYGAKAKSIREQYFKYVPREFVPDRYEVPEDGQTDTAMRLWKQSSLELAMGASQAASSPSPSAADTQASRNLSTDQSGSTPAVGAPAKKARWSRSVHAKLLERVLQAPPFNGTLPKKKEDWEELVKMMPVSEVGSEWDVPTLRRHAKALTKEGTVTAVASGQ</sequence>
<comment type="caution">
    <text evidence="1">The sequence shown here is derived from an EMBL/GenBank/DDBJ whole genome shotgun (WGS) entry which is preliminary data.</text>
</comment>
<evidence type="ECO:0000313" key="1">
    <source>
        <dbReference type="EMBL" id="KAK1863247.1"/>
    </source>
</evidence>
<dbReference type="Proteomes" id="UP000798662">
    <property type="component" value="Chromosome 2"/>
</dbReference>
<accession>A0ACC3C0B4</accession>
<keyword evidence="2" id="KW-1185">Reference proteome</keyword>
<gene>
    <name evidence="1" type="ORF">I4F81_005806</name>
</gene>